<dbReference type="KEGG" id="scad:DN051_21145"/>
<keyword evidence="1" id="KW-1133">Transmembrane helix</keyword>
<sequence length="513" mass="53925">MTTTLAEAPAEHAAPPDAPRRARVVLDLARFETRELLLQIPVFAFLVLYVGYSGWKMFSGGDADDFPVLHYVDRATQSRPLLLGVAVLVCANRAVLRSRRNGTDTHFDVLPLRPWLRTLAHALSVVPIALITALVVTLEFTWAALKPGSVGHGSVFELAVGPLTVLLCGVAGVLFARSVPSSFAAPLLVVGVLMGGTFLSATTSDARWQRWLWPDADETGAAPFPSDLLGRPAAWHALYLTGLIVLLGCAALLVSGGRTRTVAAVTVAALAATGAGVAGQSAAEPPALLAARTKASVTPEKLHTCVPHGASRYCAFPEWSGRTADWAEVVDRVQGLAGGTAARERLTVRQRVEARYGLRDDAALTASRTPGEVTVGTEWGGNRVPEFAVGVASVLVAGSEEAALEVCDARVVTVMWLALGAEKDPMSALRNVRLDDSVEGSALALAPTNPVGMSAEQTRIVVELLQRPRGEVAGTVRANWTELTSPRTSPARAAQLLGVRAPAQGVGAGDSCD</sequence>
<gene>
    <name evidence="2" type="ORF">DN051_21145</name>
</gene>
<feature type="transmembrane region" description="Helical" evidence="1">
    <location>
        <begin position="116"/>
        <end position="138"/>
    </location>
</feature>
<keyword evidence="1" id="KW-0472">Membrane</keyword>
<feature type="transmembrane region" description="Helical" evidence="1">
    <location>
        <begin position="183"/>
        <end position="201"/>
    </location>
</feature>
<proteinExistence type="predicted"/>
<reference evidence="2 3" key="1">
    <citation type="journal article" date="2019" name="Int. J. Syst. Evol. Microbiol.">
        <title>Streptomyces cadmiisoli sp. nov., a novel actinomycete isolated from cadmium-contaminated soil.</title>
        <authorList>
            <person name="Li K."/>
            <person name="Tang X."/>
            <person name="Zhao J."/>
            <person name="Guo Y."/>
            <person name="Tang Y."/>
            <person name="Gao J."/>
        </authorList>
    </citation>
    <scope>NUCLEOTIDE SEQUENCE [LARGE SCALE GENOMIC DNA]</scope>
    <source>
        <strain evidence="2 3">ZFG47</strain>
    </source>
</reference>
<protein>
    <submittedName>
        <fullName evidence="2">ABC transporter permease</fullName>
    </submittedName>
</protein>
<keyword evidence="3" id="KW-1185">Reference proteome</keyword>
<dbReference type="AlphaFoldDB" id="A0A2Z4J165"/>
<organism evidence="2 3">
    <name type="scientific">Streptomyces cadmiisoli</name>
    <dbReference type="NCBI Taxonomy" id="2184053"/>
    <lineage>
        <taxon>Bacteria</taxon>
        <taxon>Bacillati</taxon>
        <taxon>Actinomycetota</taxon>
        <taxon>Actinomycetes</taxon>
        <taxon>Kitasatosporales</taxon>
        <taxon>Streptomycetaceae</taxon>
        <taxon>Streptomyces</taxon>
        <taxon>Streptomyces aurantiacus group</taxon>
    </lineage>
</organism>
<feature type="transmembrane region" description="Helical" evidence="1">
    <location>
        <begin position="233"/>
        <end position="254"/>
    </location>
</feature>
<feature type="transmembrane region" description="Helical" evidence="1">
    <location>
        <begin position="36"/>
        <end position="58"/>
    </location>
</feature>
<feature type="transmembrane region" description="Helical" evidence="1">
    <location>
        <begin position="261"/>
        <end position="279"/>
    </location>
</feature>
<feature type="transmembrane region" description="Helical" evidence="1">
    <location>
        <begin position="158"/>
        <end position="176"/>
    </location>
</feature>
<accession>A0A2Z4J165</accession>
<keyword evidence="1" id="KW-0812">Transmembrane</keyword>
<evidence type="ECO:0000256" key="1">
    <source>
        <dbReference type="SAM" id="Phobius"/>
    </source>
</evidence>
<dbReference type="Proteomes" id="UP000249616">
    <property type="component" value="Chromosome"/>
</dbReference>
<dbReference type="EMBL" id="CP030073">
    <property type="protein sequence ID" value="AWW38849.1"/>
    <property type="molecule type" value="Genomic_DNA"/>
</dbReference>
<dbReference type="RefSeq" id="WP_112439297.1">
    <property type="nucleotide sequence ID" value="NZ_CP030073.1"/>
</dbReference>
<evidence type="ECO:0000313" key="3">
    <source>
        <dbReference type="Proteomes" id="UP000249616"/>
    </source>
</evidence>
<name>A0A2Z4J165_9ACTN</name>
<evidence type="ECO:0000313" key="2">
    <source>
        <dbReference type="EMBL" id="AWW38849.1"/>
    </source>
</evidence>
<feature type="transmembrane region" description="Helical" evidence="1">
    <location>
        <begin position="78"/>
        <end position="96"/>
    </location>
</feature>